<protein>
    <submittedName>
        <fullName evidence="1">Uncharacterized protein</fullName>
    </submittedName>
</protein>
<reference evidence="1" key="1">
    <citation type="submission" date="2023-06" db="EMBL/GenBank/DDBJ databases">
        <title>Identification of two novel mycobacterium reveal diversities and complexities of Mycobacterium gordonae clade.</title>
        <authorList>
            <person name="Matsumoto Y."/>
            <person name="Nakamura S."/>
            <person name="Motooka D."/>
            <person name="Fukushima K."/>
        </authorList>
    </citation>
    <scope>NUCLEOTIDE SEQUENCE</scope>
    <source>
        <strain evidence="1">TY812</strain>
    </source>
</reference>
<comment type="caution">
    <text evidence="1">The sequence shown here is derived from an EMBL/GenBank/DDBJ whole genome shotgun (WGS) entry which is preliminary data.</text>
</comment>
<evidence type="ECO:0000313" key="1">
    <source>
        <dbReference type="EMBL" id="MDP7739373.1"/>
    </source>
</evidence>
<dbReference type="RefSeq" id="WP_162951656.1">
    <property type="nucleotide sequence ID" value="NZ_BLKX01000002.1"/>
</dbReference>
<dbReference type="EMBL" id="JAUFSA010000005">
    <property type="protein sequence ID" value="MDP7739373.1"/>
    <property type="molecule type" value="Genomic_DNA"/>
</dbReference>
<proteinExistence type="predicted"/>
<gene>
    <name evidence="1" type="ORF">QXL92_32075</name>
</gene>
<dbReference type="AlphaFoldDB" id="A0AAJ1SJH4"/>
<dbReference type="Proteomes" id="UP001229081">
    <property type="component" value="Unassembled WGS sequence"/>
</dbReference>
<evidence type="ECO:0000313" key="2">
    <source>
        <dbReference type="Proteomes" id="UP001229081"/>
    </source>
</evidence>
<organism evidence="1 2">
    <name type="scientific">Mycobacterium paragordonae</name>
    <dbReference type="NCBI Taxonomy" id="1389713"/>
    <lineage>
        <taxon>Bacteria</taxon>
        <taxon>Bacillati</taxon>
        <taxon>Actinomycetota</taxon>
        <taxon>Actinomycetes</taxon>
        <taxon>Mycobacteriales</taxon>
        <taxon>Mycobacteriaceae</taxon>
        <taxon>Mycobacterium</taxon>
    </lineage>
</organism>
<name>A0AAJ1SJH4_9MYCO</name>
<accession>A0AAJ1SJH4</accession>
<sequence length="50" mass="5559">MGAHQLIEKLFFVVDDDSEGYEVLRRGAQSYFAARSARCSVSPRQVPISA</sequence>